<evidence type="ECO:0000313" key="3">
    <source>
        <dbReference type="EMBL" id="KAH6587792.1"/>
    </source>
</evidence>
<accession>A0ABQ8EWG7</accession>
<proteinExistence type="predicted"/>
<sequence length="318" mass="35476">MRVGAGIILSVLSSSVLAAAIHNDDSHDTLLVRRALGTENHAVSWSKDNEDEVNIIPLSSGSGASTEASTGASTSNSGNSPALSSLRNRLNRMRSSLNLLKTQWTNGKQKIVRENDEKSIQKTMVKLTGVVQRKNKKMFITDIRLFLSYVLESSRALMELFNSKAQIPFVLVFPKGTKQRSLTRTVSRMQNTAKRAIREHLRIMSRALYSIRKYPQHVIRMLEKVIESITRMYQESKKLYDINYMALASNMKDKKNARHIDNTDSYVASMGKFRAGMAASLDSIREYITSGKVTLRGGVASRSATLRSAAKKASENQE</sequence>
<organism evidence="3 4">
    <name type="scientific">Batrachochytrium salamandrivorans</name>
    <dbReference type="NCBI Taxonomy" id="1357716"/>
    <lineage>
        <taxon>Eukaryota</taxon>
        <taxon>Fungi</taxon>
        <taxon>Fungi incertae sedis</taxon>
        <taxon>Chytridiomycota</taxon>
        <taxon>Chytridiomycota incertae sedis</taxon>
        <taxon>Chytridiomycetes</taxon>
        <taxon>Rhizophydiales</taxon>
        <taxon>Rhizophydiales incertae sedis</taxon>
        <taxon>Batrachochytrium</taxon>
    </lineage>
</organism>
<feature type="region of interest" description="Disordered" evidence="1">
    <location>
        <begin position="57"/>
        <end position="84"/>
    </location>
</feature>
<evidence type="ECO:0000256" key="1">
    <source>
        <dbReference type="SAM" id="MobiDB-lite"/>
    </source>
</evidence>
<feature type="compositionally biased region" description="Low complexity" evidence="1">
    <location>
        <begin position="59"/>
        <end position="84"/>
    </location>
</feature>
<keyword evidence="2" id="KW-0732">Signal</keyword>
<dbReference type="Proteomes" id="UP001648503">
    <property type="component" value="Unassembled WGS sequence"/>
</dbReference>
<reference evidence="3 4" key="1">
    <citation type="submission" date="2021-02" db="EMBL/GenBank/DDBJ databases">
        <title>Variation within the Batrachochytrium salamandrivorans European outbreak.</title>
        <authorList>
            <person name="Kelly M."/>
            <person name="Pasmans F."/>
            <person name="Shea T.P."/>
            <person name="Munoz J.F."/>
            <person name="Carranza S."/>
            <person name="Cuomo C.A."/>
            <person name="Martel A."/>
        </authorList>
    </citation>
    <scope>NUCLEOTIDE SEQUENCE [LARGE SCALE GENOMIC DNA]</scope>
    <source>
        <strain evidence="3 4">AMFP18/2</strain>
    </source>
</reference>
<feature type="chain" id="PRO_5046538109" evidence="2">
    <location>
        <begin position="19"/>
        <end position="318"/>
    </location>
</feature>
<evidence type="ECO:0000313" key="4">
    <source>
        <dbReference type="Proteomes" id="UP001648503"/>
    </source>
</evidence>
<protein>
    <submittedName>
        <fullName evidence="3">Uncharacterized protein</fullName>
    </submittedName>
</protein>
<comment type="caution">
    <text evidence="3">The sequence shown here is derived from an EMBL/GenBank/DDBJ whole genome shotgun (WGS) entry which is preliminary data.</text>
</comment>
<name>A0ABQ8EWG7_9FUNG</name>
<feature type="signal peptide" evidence="2">
    <location>
        <begin position="1"/>
        <end position="18"/>
    </location>
</feature>
<gene>
    <name evidence="3" type="ORF">BASA50_011094</name>
</gene>
<keyword evidence="4" id="KW-1185">Reference proteome</keyword>
<dbReference type="EMBL" id="JAFCIX010000551">
    <property type="protein sequence ID" value="KAH6587792.1"/>
    <property type="molecule type" value="Genomic_DNA"/>
</dbReference>
<evidence type="ECO:0000256" key="2">
    <source>
        <dbReference type="SAM" id="SignalP"/>
    </source>
</evidence>